<evidence type="ECO:0000313" key="2">
    <source>
        <dbReference type="EMBL" id="GIY41427.1"/>
    </source>
</evidence>
<accession>A0AAV4T9K9</accession>
<protein>
    <submittedName>
        <fullName evidence="2">T-ag D1-type domain-containing protein</fullName>
    </submittedName>
</protein>
<dbReference type="InterPro" id="IPR037102">
    <property type="entry name" value="Znf_lg_T-Ag_D1_dom_sf"/>
</dbReference>
<comment type="subcellular location">
    <subcellularLocation>
        <location evidence="1">Host cell</location>
    </subcellularLocation>
</comment>
<proteinExistence type="predicted"/>
<dbReference type="GO" id="GO:0005524">
    <property type="term" value="F:ATP binding"/>
    <property type="evidence" value="ECO:0007669"/>
    <property type="project" value="InterPro"/>
</dbReference>
<dbReference type="Proteomes" id="UP001054837">
    <property type="component" value="Unassembled WGS sequence"/>
</dbReference>
<dbReference type="GO" id="GO:0006260">
    <property type="term" value="P:DNA replication"/>
    <property type="evidence" value="ECO:0007669"/>
    <property type="project" value="InterPro"/>
</dbReference>
<name>A0AAV4T9K9_9ARAC</name>
<dbReference type="AlphaFoldDB" id="A0AAV4T9K9"/>
<evidence type="ECO:0000256" key="1">
    <source>
        <dbReference type="ARBA" id="ARBA00004340"/>
    </source>
</evidence>
<dbReference type="GO" id="GO:0043657">
    <property type="term" value="C:host cell"/>
    <property type="evidence" value="ECO:0007669"/>
    <property type="project" value="UniProtKB-SubCell"/>
</dbReference>
<evidence type="ECO:0000313" key="3">
    <source>
        <dbReference type="Proteomes" id="UP001054837"/>
    </source>
</evidence>
<comment type="caution">
    <text evidence="2">The sequence shown here is derived from an EMBL/GenBank/DDBJ whole genome shotgun (WGS) entry which is preliminary data.</text>
</comment>
<gene>
    <name evidence="2" type="primary">AVEN_84484_1</name>
    <name evidence="2" type="ORF">CDAR_23361</name>
</gene>
<dbReference type="Gene3D" id="1.10.10.510">
    <property type="entry name" value="Zinc finger, large T-antigen D1 domain"/>
    <property type="match status" value="1"/>
</dbReference>
<dbReference type="GO" id="GO:0003677">
    <property type="term" value="F:DNA binding"/>
    <property type="evidence" value="ECO:0007669"/>
    <property type="project" value="InterPro"/>
</dbReference>
<reference evidence="2 3" key="1">
    <citation type="submission" date="2021-06" db="EMBL/GenBank/DDBJ databases">
        <title>Caerostris darwini draft genome.</title>
        <authorList>
            <person name="Kono N."/>
            <person name="Arakawa K."/>
        </authorList>
    </citation>
    <scope>NUCLEOTIDE SEQUENCE [LARGE SCALE GENOMIC DNA]</scope>
</reference>
<keyword evidence="3" id="KW-1185">Reference proteome</keyword>
<organism evidence="2 3">
    <name type="scientific">Caerostris darwini</name>
    <dbReference type="NCBI Taxonomy" id="1538125"/>
    <lineage>
        <taxon>Eukaryota</taxon>
        <taxon>Metazoa</taxon>
        <taxon>Ecdysozoa</taxon>
        <taxon>Arthropoda</taxon>
        <taxon>Chelicerata</taxon>
        <taxon>Arachnida</taxon>
        <taxon>Araneae</taxon>
        <taxon>Araneomorphae</taxon>
        <taxon>Entelegynae</taxon>
        <taxon>Araneoidea</taxon>
        <taxon>Araneidae</taxon>
        <taxon>Caerostris</taxon>
    </lineage>
</organism>
<sequence>MLADFAFSNEMDDPYELMYEHSHLSSGCDKSPSTITDEHENYPVGHLENVTIVEHISDKKLVAKNAVESVFAKLLIQSRREANCQYINRRCKEIGNDIQDHFTVIKLAKPSFIVQKLYLILKLFPEEYYLLSLKENQEKKICCFTRRFKKQAHLLSQMHLQTFRKN</sequence>
<dbReference type="EMBL" id="BPLQ01009057">
    <property type="protein sequence ID" value="GIY41427.1"/>
    <property type="molecule type" value="Genomic_DNA"/>
</dbReference>